<dbReference type="OrthoDB" id="2061360at2"/>
<evidence type="ECO:0000313" key="1">
    <source>
        <dbReference type="EMBL" id="SHJ66707.1"/>
    </source>
</evidence>
<organism evidence="1 2">
    <name type="scientific">Anaerotignum lactatifermentans DSM 14214</name>
    <dbReference type="NCBI Taxonomy" id="1121323"/>
    <lineage>
        <taxon>Bacteria</taxon>
        <taxon>Bacillati</taxon>
        <taxon>Bacillota</taxon>
        <taxon>Clostridia</taxon>
        <taxon>Lachnospirales</taxon>
        <taxon>Anaerotignaceae</taxon>
        <taxon>Anaerotignum</taxon>
    </lineage>
</organism>
<dbReference type="RefSeq" id="WP_054328699.1">
    <property type="nucleotide sequence ID" value="NZ_FRAH01000004.1"/>
</dbReference>
<evidence type="ECO:0000313" key="2">
    <source>
        <dbReference type="Proteomes" id="UP000183975"/>
    </source>
</evidence>
<dbReference type="EMBL" id="FRAH01000004">
    <property type="protein sequence ID" value="SHJ66707.1"/>
    <property type="molecule type" value="Genomic_DNA"/>
</dbReference>
<proteinExistence type="predicted"/>
<sequence>MFFLSWNGKPMPKPQGRKLFLPVNHKAFRLEDAVLSARKSPFFSLVSPKGTLLAFLHALKQEGTEEARGYLSSAISGADLEEIKGVFAHAEKYRFFVKETGERMRTLSLAAAGEKEVISVGMVAEPDDFGKWKIYCIEKE</sequence>
<dbReference type="AlphaFoldDB" id="A0A1M6L6A4"/>
<dbReference type="Proteomes" id="UP000183975">
    <property type="component" value="Unassembled WGS sequence"/>
</dbReference>
<accession>A0A1M6L6A4</accession>
<name>A0A1M6L6A4_9FIRM</name>
<protein>
    <submittedName>
        <fullName evidence="1">Uncharacterized protein</fullName>
    </submittedName>
</protein>
<reference evidence="1 2" key="1">
    <citation type="submission" date="2016-11" db="EMBL/GenBank/DDBJ databases">
        <authorList>
            <person name="Jaros S."/>
            <person name="Januszkiewicz K."/>
            <person name="Wedrychowicz H."/>
        </authorList>
    </citation>
    <scope>NUCLEOTIDE SEQUENCE [LARGE SCALE GENOMIC DNA]</scope>
    <source>
        <strain evidence="1 2">DSM 14214</strain>
    </source>
</reference>
<gene>
    <name evidence="1" type="ORF">SAMN02745138_00289</name>
</gene>
<keyword evidence="2" id="KW-1185">Reference proteome</keyword>